<dbReference type="AlphaFoldDB" id="A0A9R1W665"/>
<protein>
    <submittedName>
        <fullName evidence="1">Uncharacterized protein</fullName>
    </submittedName>
</protein>
<gene>
    <name evidence="1" type="ORF">LSAT_V11C300109690</name>
</gene>
<evidence type="ECO:0000313" key="2">
    <source>
        <dbReference type="Proteomes" id="UP000235145"/>
    </source>
</evidence>
<keyword evidence="2" id="KW-1185">Reference proteome</keyword>
<dbReference type="Proteomes" id="UP000235145">
    <property type="component" value="Unassembled WGS sequence"/>
</dbReference>
<evidence type="ECO:0000313" key="1">
    <source>
        <dbReference type="EMBL" id="KAJ0217107.1"/>
    </source>
</evidence>
<accession>A0A9R1W665</accession>
<comment type="caution">
    <text evidence="1">The sequence shown here is derived from an EMBL/GenBank/DDBJ whole genome shotgun (WGS) entry which is preliminary data.</text>
</comment>
<proteinExistence type="predicted"/>
<sequence length="112" mass="12571">MIFIQSTIYFPVVISIVCSCWYHSQVTLWDLEGKQSPTLKAILNKETICFLQLITVIQLSSTTITLCHFAISDTRSDYGFNLNLGISNTYVGEGSSGNENSEQPHLNYIHHA</sequence>
<dbReference type="EMBL" id="NBSK02000003">
    <property type="protein sequence ID" value="KAJ0217107.1"/>
    <property type="molecule type" value="Genomic_DNA"/>
</dbReference>
<name>A0A9R1W665_LACSA</name>
<reference evidence="1 2" key="1">
    <citation type="journal article" date="2017" name="Nat. Commun.">
        <title>Genome assembly with in vitro proximity ligation data and whole-genome triplication in lettuce.</title>
        <authorList>
            <person name="Reyes-Chin-Wo S."/>
            <person name="Wang Z."/>
            <person name="Yang X."/>
            <person name="Kozik A."/>
            <person name="Arikit S."/>
            <person name="Song C."/>
            <person name="Xia L."/>
            <person name="Froenicke L."/>
            <person name="Lavelle D.O."/>
            <person name="Truco M.J."/>
            <person name="Xia R."/>
            <person name="Zhu S."/>
            <person name="Xu C."/>
            <person name="Xu H."/>
            <person name="Xu X."/>
            <person name="Cox K."/>
            <person name="Korf I."/>
            <person name="Meyers B.C."/>
            <person name="Michelmore R.W."/>
        </authorList>
    </citation>
    <scope>NUCLEOTIDE SEQUENCE [LARGE SCALE GENOMIC DNA]</scope>
    <source>
        <strain evidence="2">cv. Salinas</strain>
        <tissue evidence="1">Seedlings</tissue>
    </source>
</reference>
<organism evidence="1 2">
    <name type="scientific">Lactuca sativa</name>
    <name type="common">Garden lettuce</name>
    <dbReference type="NCBI Taxonomy" id="4236"/>
    <lineage>
        <taxon>Eukaryota</taxon>
        <taxon>Viridiplantae</taxon>
        <taxon>Streptophyta</taxon>
        <taxon>Embryophyta</taxon>
        <taxon>Tracheophyta</taxon>
        <taxon>Spermatophyta</taxon>
        <taxon>Magnoliopsida</taxon>
        <taxon>eudicotyledons</taxon>
        <taxon>Gunneridae</taxon>
        <taxon>Pentapetalae</taxon>
        <taxon>asterids</taxon>
        <taxon>campanulids</taxon>
        <taxon>Asterales</taxon>
        <taxon>Asteraceae</taxon>
        <taxon>Cichorioideae</taxon>
        <taxon>Cichorieae</taxon>
        <taxon>Lactucinae</taxon>
        <taxon>Lactuca</taxon>
    </lineage>
</organism>